<dbReference type="Proteomes" id="UP001156498">
    <property type="component" value="Chromosome"/>
</dbReference>
<evidence type="ECO:0000313" key="2">
    <source>
        <dbReference type="EMBL" id="WAE73686.1"/>
    </source>
</evidence>
<organism evidence="2 3">
    <name type="scientific">Streptomonospora nanhaiensis</name>
    <dbReference type="NCBI Taxonomy" id="1323731"/>
    <lineage>
        <taxon>Bacteria</taxon>
        <taxon>Bacillati</taxon>
        <taxon>Actinomycetota</taxon>
        <taxon>Actinomycetes</taxon>
        <taxon>Streptosporangiales</taxon>
        <taxon>Nocardiopsidaceae</taxon>
        <taxon>Streptomonospora</taxon>
    </lineage>
</organism>
<proteinExistence type="predicted"/>
<dbReference type="RefSeq" id="WP_267947468.1">
    <property type="nucleotide sequence ID" value="NZ_CP113264.1"/>
</dbReference>
<dbReference type="EMBL" id="CP113264">
    <property type="protein sequence ID" value="WAE73686.1"/>
    <property type="molecule type" value="Genomic_DNA"/>
</dbReference>
<protein>
    <submittedName>
        <fullName evidence="2">Uncharacterized protein</fullName>
    </submittedName>
</protein>
<feature type="region of interest" description="Disordered" evidence="1">
    <location>
        <begin position="20"/>
        <end position="87"/>
    </location>
</feature>
<evidence type="ECO:0000256" key="1">
    <source>
        <dbReference type="SAM" id="MobiDB-lite"/>
    </source>
</evidence>
<sequence>MSPAPVSVLLCALLLGAPPQSDDHVPPPCAASAEPAEPAVRDGGAEDPDPCASPSASPTPSPAAGARPAEASVGSARRAAAAPPPVHEPVVHYTAEAAPPATTFARAVGHTSTVVLVLLGIAVLAMRLSVGWPRFPTPYLGQRRFDREEY</sequence>
<gene>
    <name evidence="2" type="ORF">OUQ99_00720</name>
</gene>
<keyword evidence="3" id="KW-1185">Reference proteome</keyword>
<evidence type="ECO:0000313" key="3">
    <source>
        <dbReference type="Proteomes" id="UP001156498"/>
    </source>
</evidence>
<name>A0ABY6YNB2_9ACTN</name>
<accession>A0ABY6YNB2</accession>
<feature type="compositionally biased region" description="Low complexity" evidence="1">
    <location>
        <begin position="50"/>
        <end position="81"/>
    </location>
</feature>
<reference evidence="2 3" key="1">
    <citation type="journal article" date="2013" name="Int. J. Syst. Evol. Microbiol.">
        <title>Description of Streptomonospora sediminis sp. nov. and Streptomonospora nanhaiensis sp. nov., and reclassification of Nocardiopsis arabia Hozzein &amp; Goodfellow 2008 as Streptomonospora arabica comb. nov. and emended description of the genus Streptomonospora.</title>
        <authorList>
            <person name="Zhang D.F."/>
            <person name="Pan H.Q."/>
            <person name="He J."/>
            <person name="Zhang X.M."/>
            <person name="Zhang Y.G."/>
            <person name="Klenk H.P."/>
            <person name="Hu J.C."/>
            <person name="Li W.J."/>
        </authorList>
    </citation>
    <scope>NUCLEOTIDE SEQUENCE [LARGE SCALE GENOMIC DNA]</scope>
    <source>
        <strain evidence="2 3">12A09</strain>
    </source>
</reference>